<sequence length="145" mass="15147">MNRRTLLLLMMTAATGAHAAAKPAVEVHKNPWCGCCGAWASALRQAGYKVTLKDGDDLLPLKKSLGIPDDLQGCHTALVEGYFVEGHVPLDAIARLLAERPAIAGLAVPGMPKGSLGMGNDPKASYDVLALSVDGSSTVFQHVGK</sequence>
<evidence type="ECO:0000313" key="3">
    <source>
        <dbReference type="Proteomes" id="UP000193083"/>
    </source>
</evidence>
<organism evidence="2 3">
    <name type="scientific">Mesorhizobium australicum</name>
    <dbReference type="NCBI Taxonomy" id="536018"/>
    <lineage>
        <taxon>Bacteria</taxon>
        <taxon>Pseudomonadati</taxon>
        <taxon>Pseudomonadota</taxon>
        <taxon>Alphaproteobacteria</taxon>
        <taxon>Hyphomicrobiales</taxon>
        <taxon>Phyllobacteriaceae</taxon>
        <taxon>Mesorhizobium</taxon>
    </lineage>
</organism>
<protein>
    <submittedName>
        <fullName evidence="2">Uncharacterized conserved protein</fullName>
    </submittedName>
</protein>
<dbReference type="InterPro" id="IPR036249">
    <property type="entry name" value="Thioredoxin-like_sf"/>
</dbReference>
<reference evidence="2 3" key="1">
    <citation type="submission" date="2017-04" db="EMBL/GenBank/DDBJ databases">
        <authorList>
            <person name="Afonso C.L."/>
            <person name="Miller P.J."/>
            <person name="Scott M.A."/>
            <person name="Spackman E."/>
            <person name="Goraichik I."/>
            <person name="Dimitrov K.M."/>
            <person name="Suarez D.L."/>
            <person name="Swayne D.E."/>
        </authorList>
    </citation>
    <scope>NUCLEOTIDE SEQUENCE [LARGE SCALE GENOMIC DNA]</scope>
    <source>
        <strain evidence="2 3">B5P</strain>
    </source>
</reference>
<feature type="signal peptide" evidence="1">
    <location>
        <begin position="1"/>
        <end position="19"/>
    </location>
</feature>
<dbReference type="RefSeq" id="WP_085462405.1">
    <property type="nucleotide sequence ID" value="NZ_FXBL01000002.1"/>
</dbReference>
<keyword evidence="3" id="KW-1185">Reference proteome</keyword>
<dbReference type="EMBL" id="FXBL01000002">
    <property type="protein sequence ID" value="SMH26169.1"/>
    <property type="molecule type" value="Genomic_DNA"/>
</dbReference>
<evidence type="ECO:0000313" key="2">
    <source>
        <dbReference type="EMBL" id="SMH26169.1"/>
    </source>
</evidence>
<dbReference type="AlphaFoldDB" id="A0A1X7MMV8"/>
<evidence type="ECO:0000256" key="1">
    <source>
        <dbReference type="SAM" id="SignalP"/>
    </source>
</evidence>
<dbReference type="InterPro" id="IPR007332">
    <property type="entry name" value="DUF411"/>
</dbReference>
<name>A0A1X7MMV8_9HYPH</name>
<gene>
    <name evidence="2" type="ORF">SAMN02982922_0064</name>
</gene>
<dbReference type="Proteomes" id="UP000193083">
    <property type="component" value="Unassembled WGS sequence"/>
</dbReference>
<feature type="chain" id="PRO_5011987656" evidence="1">
    <location>
        <begin position="20"/>
        <end position="145"/>
    </location>
</feature>
<keyword evidence="1" id="KW-0732">Signal</keyword>
<dbReference type="Pfam" id="PF04214">
    <property type="entry name" value="DUF411"/>
    <property type="match status" value="1"/>
</dbReference>
<proteinExistence type="predicted"/>
<accession>A0A1X7MMV8</accession>
<dbReference type="SUPFAM" id="SSF52833">
    <property type="entry name" value="Thioredoxin-like"/>
    <property type="match status" value="1"/>
</dbReference>
<dbReference type="OrthoDB" id="14727at2"/>